<dbReference type="HOGENOM" id="CLU_1560195_0_0_11"/>
<dbReference type="KEGG" id="cga:Celgi_2995"/>
<dbReference type="EMBL" id="CP002665">
    <property type="protein sequence ID" value="AEI13487.1"/>
    <property type="molecule type" value="Genomic_DNA"/>
</dbReference>
<reference evidence="4" key="1">
    <citation type="submission" date="2011-04" db="EMBL/GenBank/DDBJ databases">
        <title>Complete sequence of Cellvibrio gilvus ATCC 13127.</title>
        <authorList>
            <person name="Lucas S."/>
            <person name="Han J."/>
            <person name="Lapidus A."/>
            <person name="Cheng J.-F."/>
            <person name="Goodwin L."/>
            <person name="Pitluck S."/>
            <person name="Peters L."/>
            <person name="Munk A."/>
            <person name="Detter J.C."/>
            <person name="Han C."/>
            <person name="Tapia R."/>
            <person name="Land M."/>
            <person name="Hauser L."/>
            <person name="Kyrpides N."/>
            <person name="Ivanova N."/>
            <person name="Ovchinnikova G."/>
            <person name="Pagani I."/>
            <person name="Mead D."/>
            <person name="Brumm P."/>
            <person name="Woyke T."/>
        </authorList>
    </citation>
    <scope>NUCLEOTIDE SEQUENCE [LARGE SCALE GENOMIC DNA]</scope>
    <source>
        <strain evidence="4">ATCC 13127 / NRRL B-14078</strain>
    </source>
</reference>
<feature type="transmembrane region" description="Helical" evidence="1">
    <location>
        <begin position="26"/>
        <end position="50"/>
    </location>
</feature>
<dbReference type="InterPro" id="IPR021994">
    <property type="entry name" value="DUF3592"/>
</dbReference>
<evidence type="ECO:0000259" key="2">
    <source>
        <dbReference type="Pfam" id="PF12158"/>
    </source>
</evidence>
<dbReference type="Pfam" id="PF12158">
    <property type="entry name" value="DUF3592"/>
    <property type="match status" value="1"/>
</dbReference>
<sequence length="171" mass="18234">MSTDDTPRPPLMSPADADQIRPTRSVAWGVTALVSLVASLLLFGFTWLLALATAMSTLPTYSATTTGTITELSREHYDEPEYDPCGPSYDFTANGATYSASSPNVHEAYCQFDVGDTIDLTYDPADPAGENAPAAHYTAGPVSFQATGATAGGLFVLSIVSFVIWLTRKKR</sequence>
<keyword evidence="4" id="KW-1185">Reference proteome</keyword>
<feature type="domain" description="DUF3592" evidence="2">
    <location>
        <begin position="65"/>
        <end position="128"/>
    </location>
</feature>
<keyword evidence="1" id="KW-0472">Membrane</keyword>
<evidence type="ECO:0000313" key="3">
    <source>
        <dbReference type="EMBL" id="AEI13487.1"/>
    </source>
</evidence>
<organism evidence="3 4">
    <name type="scientific">Cellulomonas gilvus (strain ATCC 13127 / NRRL B-14078)</name>
    <name type="common">Cellvibrio gilvus</name>
    <dbReference type="NCBI Taxonomy" id="593907"/>
    <lineage>
        <taxon>Bacteria</taxon>
        <taxon>Bacillati</taxon>
        <taxon>Actinomycetota</taxon>
        <taxon>Actinomycetes</taxon>
        <taxon>Micrococcales</taxon>
        <taxon>Cellulomonadaceae</taxon>
        <taxon>Cellulomonas</taxon>
    </lineage>
</organism>
<name>F8A6J9_CELGA</name>
<dbReference type="RefSeq" id="WP_013885004.1">
    <property type="nucleotide sequence ID" value="NC_015671.1"/>
</dbReference>
<dbReference type="AlphaFoldDB" id="F8A6J9"/>
<keyword evidence="1" id="KW-0812">Transmembrane</keyword>
<proteinExistence type="predicted"/>
<dbReference type="Proteomes" id="UP000000485">
    <property type="component" value="Chromosome"/>
</dbReference>
<dbReference type="OrthoDB" id="9908529at2"/>
<evidence type="ECO:0000256" key="1">
    <source>
        <dbReference type="SAM" id="Phobius"/>
    </source>
</evidence>
<accession>F8A6J9</accession>
<feature type="transmembrane region" description="Helical" evidence="1">
    <location>
        <begin position="146"/>
        <end position="166"/>
    </location>
</feature>
<protein>
    <recommendedName>
        <fullName evidence="2">DUF3592 domain-containing protein</fullName>
    </recommendedName>
</protein>
<evidence type="ECO:0000313" key="4">
    <source>
        <dbReference type="Proteomes" id="UP000000485"/>
    </source>
</evidence>
<gene>
    <name evidence="3" type="ordered locus">Celgi_2995</name>
</gene>
<keyword evidence="1" id="KW-1133">Transmembrane helix</keyword>